<protein>
    <submittedName>
        <fullName evidence="2">Uncharacterized protein</fullName>
    </submittedName>
</protein>
<evidence type="ECO:0000256" key="1">
    <source>
        <dbReference type="SAM" id="Phobius"/>
    </source>
</evidence>
<name>C4JVC8_UNCRE</name>
<keyword evidence="1" id="KW-0472">Membrane</keyword>
<dbReference type="GeneID" id="8442627"/>
<dbReference type="VEuPathDB" id="FungiDB:UREG_06520"/>
<dbReference type="InterPro" id="IPR021838">
    <property type="entry name" value="DUF3431"/>
</dbReference>
<evidence type="ECO:0000313" key="3">
    <source>
        <dbReference type="Proteomes" id="UP000002058"/>
    </source>
</evidence>
<dbReference type="OMA" id="PINKGRE"/>
<evidence type="ECO:0000313" key="2">
    <source>
        <dbReference type="EMBL" id="EEP81655.1"/>
    </source>
</evidence>
<dbReference type="OrthoDB" id="426718at2759"/>
<keyword evidence="1" id="KW-0812">Transmembrane</keyword>
<dbReference type="PANTHER" id="PTHR37490:SF3">
    <property type="entry name" value="DUF3431 DOMAIN CONTAINING PROTEIN"/>
    <property type="match status" value="1"/>
</dbReference>
<dbReference type="AlphaFoldDB" id="C4JVC8"/>
<proteinExistence type="predicted"/>
<dbReference type="Pfam" id="PF11913">
    <property type="entry name" value="DUF3431"/>
    <property type="match status" value="1"/>
</dbReference>
<organism evidence="2 3">
    <name type="scientific">Uncinocarpus reesii (strain UAMH 1704)</name>
    <dbReference type="NCBI Taxonomy" id="336963"/>
    <lineage>
        <taxon>Eukaryota</taxon>
        <taxon>Fungi</taxon>
        <taxon>Dikarya</taxon>
        <taxon>Ascomycota</taxon>
        <taxon>Pezizomycotina</taxon>
        <taxon>Eurotiomycetes</taxon>
        <taxon>Eurotiomycetidae</taxon>
        <taxon>Onygenales</taxon>
        <taxon>Onygenaceae</taxon>
        <taxon>Uncinocarpus</taxon>
    </lineage>
</organism>
<dbReference type="eggNOG" id="ENOG502SB7A">
    <property type="taxonomic scope" value="Eukaryota"/>
</dbReference>
<keyword evidence="3" id="KW-1185">Reference proteome</keyword>
<sequence length="338" mass="38351">MAGRAFRAPIRILWLCFSSILLYYCLRSFFTSKGQHTAAPDSASRQHLVVASLRSDNTTWLVEHLPEWHTNIYVADDPEARLTVPLNKGREAMVYLTYIIDNYRNLPDYVIFIHGLRYQWHNDDPIYGTFTEPDQKMACQSSAVFAFRYAPLRCTWVPGCPAEMQPLSPTERGLPVRVASERAYASAFKALLPKVPVPSEVGATCSAQFAATRERITRHRKSDYERMRRWLIETELDDEVSGRIMEYSWHNMSFRHTPKFRMVGLKGVEERTDGQFPAGTSESIPHGAGIVSDSFAHTPGSTRIGWFARSANQQRGDAFGIWRFFPVHGIGGIAPDSI</sequence>
<reference evidence="3" key="1">
    <citation type="journal article" date="2009" name="Genome Res.">
        <title>Comparative genomic analyses of the human fungal pathogens Coccidioides and their relatives.</title>
        <authorList>
            <person name="Sharpton T.J."/>
            <person name="Stajich J.E."/>
            <person name="Rounsley S.D."/>
            <person name="Gardner M.J."/>
            <person name="Wortman J.R."/>
            <person name="Jordar V.S."/>
            <person name="Maiti R."/>
            <person name="Kodira C.D."/>
            <person name="Neafsey D.E."/>
            <person name="Zeng Q."/>
            <person name="Hung C.-Y."/>
            <person name="McMahan C."/>
            <person name="Muszewska A."/>
            <person name="Grynberg M."/>
            <person name="Mandel M.A."/>
            <person name="Kellner E.M."/>
            <person name="Barker B.M."/>
            <person name="Galgiani J.N."/>
            <person name="Orbach M.J."/>
            <person name="Kirkland T.N."/>
            <person name="Cole G.T."/>
            <person name="Henn M.R."/>
            <person name="Birren B.W."/>
            <person name="Taylor J.W."/>
        </authorList>
    </citation>
    <scope>NUCLEOTIDE SEQUENCE [LARGE SCALE GENOMIC DNA]</scope>
    <source>
        <strain evidence="3">UAMH 1704</strain>
    </source>
</reference>
<accession>C4JVC8</accession>
<dbReference type="RefSeq" id="XP_002583553.1">
    <property type="nucleotide sequence ID" value="XM_002583507.1"/>
</dbReference>
<dbReference type="EMBL" id="CH476618">
    <property type="protein sequence ID" value="EEP81655.1"/>
    <property type="molecule type" value="Genomic_DNA"/>
</dbReference>
<feature type="transmembrane region" description="Helical" evidence="1">
    <location>
        <begin position="12"/>
        <end position="30"/>
    </location>
</feature>
<dbReference type="KEGG" id="ure:UREG_06520"/>
<dbReference type="HOGENOM" id="CLU_031559_3_1_1"/>
<gene>
    <name evidence="2" type="ORF">UREG_06520</name>
</gene>
<dbReference type="Proteomes" id="UP000002058">
    <property type="component" value="Unassembled WGS sequence"/>
</dbReference>
<dbReference type="PANTHER" id="PTHR37490">
    <property type="entry name" value="EXPRESSED PROTEIN"/>
    <property type="match status" value="1"/>
</dbReference>
<keyword evidence="1" id="KW-1133">Transmembrane helix</keyword>
<dbReference type="InParanoid" id="C4JVC8"/>